<dbReference type="Proteomes" id="UP001352263">
    <property type="component" value="Unassembled WGS sequence"/>
</dbReference>
<proteinExistence type="predicted"/>
<keyword evidence="2" id="KW-1185">Reference proteome</keyword>
<organism evidence="1 2">
    <name type="scientific">Noviherbaspirillum album</name>
    <dbReference type="NCBI Taxonomy" id="3080276"/>
    <lineage>
        <taxon>Bacteria</taxon>
        <taxon>Pseudomonadati</taxon>
        <taxon>Pseudomonadota</taxon>
        <taxon>Betaproteobacteria</taxon>
        <taxon>Burkholderiales</taxon>
        <taxon>Oxalobacteraceae</taxon>
        <taxon>Noviherbaspirillum</taxon>
    </lineage>
</organism>
<protein>
    <submittedName>
        <fullName evidence="1">Uncharacterized protein</fullName>
    </submittedName>
</protein>
<sequence>MDFFVWQGAGGIHSGAMDDERNAAWREKRYLMPWNGMAWDWYKGASAYAEAKNTA</sequence>
<comment type="caution">
    <text evidence="1">The sequence shown here is derived from an EMBL/GenBank/DDBJ whole genome shotgun (WGS) entry which is preliminary data.</text>
</comment>
<dbReference type="EMBL" id="JAWIIV010000005">
    <property type="protein sequence ID" value="MEC4719168.1"/>
    <property type="molecule type" value="Genomic_DNA"/>
</dbReference>
<evidence type="ECO:0000313" key="2">
    <source>
        <dbReference type="Proteomes" id="UP001352263"/>
    </source>
</evidence>
<name>A0ABU6J692_9BURK</name>
<reference evidence="1 2" key="1">
    <citation type="submission" date="2023-10" db="EMBL/GenBank/DDBJ databases">
        <title>Noviherbaspirillum sp. CPCC 100848 genome assembly.</title>
        <authorList>
            <person name="Li X.Y."/>
            <person name="Fang X.M."/>
        </authorList>
    </citation>
    <scope>NUCLEOTIDE SEQUENCE [LARGE SCALE GENOMIC DNA]</scope>
    <source>
        <strain evidence="1 2">CPCC 100848</strain>
    </source>
</reference>
<gene>
    <name evidence="1" type="ORF">RY831_08415</name>
</gene>
<dbReference type="RefSeq" id="WP_326505884.1">
    <property type="nucleotide sequence ID" value="NZ_JAWIIV010000005.1"/>
</dbReference>
<accession>A0ABU6J692</accession>
<evidence type="ECO:0000313" key="1">
    <source>
        <dbReference type="EMBL" id="MEC4719168.1"/>
    </source>
</evidence>